<accession>A0ABZ1BYU7</accession>
<dbReference type="SUPFAM" id="SSF88723">
    <property type="entry name" value="PIN domain-like"/>
    <property type="match status" value="1"/>
</dbReference>
<dbReference type="EMBL" id="CP141615">
    <property type="protein sequence ID" value="WRP17690.1"/>
    <property type="molecule type" value="Genomic_DNA"/>
</dbReference>
<dbReference type="InterPro" id="IPR002716">
    <property type="entry name" value="PIN_dom"/>
</dbReference>
<dbReference type="Proteomes" id="UP001332192">
    <property type="component" value="Chromosome"/>
</dbReference>
<evidence type="ECO:0000256" key="2">
    <source>
        <dbReference type="ARBA" id="ARBA00022722"/>
    </source>
</evidence>
<evidence type="ECO:0000256" key="5">
    <source>
        <dbReference type="SAM" id="MobiDB-lite"/>
    </source>
</evidence>
<dbReference type="CDD" id="cd09877">
    <property type="entry name" value="PIN_YacL-like"/>
    <property type="match status" value="1"/>
</dbReference>
<evidence type="ECO:0000256" key="3">
    <source>
        <dbReference type="ARBA" id="ARBA00022801"/>
    </source>
</evidence>
<dbReference type="Pfam" id="PF01938">
    <property type="entry name" value="TRAM"/>
    <property type="match status" value="1"/>
</dbReference>
<comment type="cofactor">
    <cofactor evidence="1">
        <name>Mg(2+)</name>
        <dbReference type="ChEBI" id="CHEBI:18420"/>
    </cofactor>
</comment>
<feature type="domain" description="TRAM" evidence="7">
    <location>
        <begin position="280"/>
        <end position="341"/>
    </location>
</feature>
<feature type="transmembrane region" description="Helical" evidence="6">
    <location>
        <begin position="20"/>
        <end position="46"/>
    </location>
</feature>
<keyword evidence="6" id="KW-0472">Membrane</keyword>
<feature type="transmembrane region" description="Helical" evidence="6">
    <location>
        <begin position="58"/>
        <end position="77"/>
    </location>
</feature>
<sequence length="354" mass="38094">MAGDLPWLDRLGTGQLRLVLPLALALLGLLAGGAISRWIEAMLGLITSRLHRTPVQDLLWGTVGLVAGLVIAFLLTLPIPRDIPVVGDLIPFVVTAGAAYVGMMVGVRKREELSSLFRTRTRVDSSASEPGASGEEIPQDHAPSKEVGYNGAAPIVLDTSAIIDGRIGDICRTGFLDGKLVVPSFVIGELQRVADSTDPLRRNRGRRGLDMLSRLQKEPRVRVEIVEDESRGDVDQRLVKLARKLQARVVTSDYNLNKVASIHGVAVLNVNELANALKPVVLPGEEMSVQLIRDGKEQGQGVGYLDDGTMIVVDGGRKHIGETVDVTVTSVLQTPAGRLIFARPKSPDRVGRPS</sequence>
<dbReference type="PROSITE" id="PS50926">
    <property type="entry name" value="TRAM"/>
    <property type="match status" value="1"/>
</dbReference>
<name>A0ABZ1BYU7_9FIRM</name>
<dbReference type="InterPro" id="IPR029060">
    <property type="entry name" value="PIN-like_dom_sf"/>
</dbReference>
<feature type="region of interest" description="Disordered" evidence="5">
    <location>
        <begin position="121"/>
        <end position="146"/>
    </location>
</feature>
<evidence type="ECO:0000256" key="6">
    <source>
        <dbReference type="SAM" id="Phobius"/>
    </source>
</evidence>
<dbReference type="RefSeq" id="WP_324716960.1">
    <property type="nucleotide sequence ID" value="NZ_CP141615.1"/>
</dbReference>
<dbReference type="Pfam" id="PF01850">
    <property type="entry name" value="PIN"/>
    <property type="match status" value="1"/>
</dbReference>
<dbReference type="PANTHER" id="PTHR11603:SF147">
    <property type="entry name" value="MEMBRANE PROTEIN"/>
    <property type="match status" value="1"/>
</dbReference>
<dbReference type="InterPro" id="IPR052041">
    <property type="entry name" value="Nucleic_acid_metab_PIN/TRAM"/>
</dbReference>
<gene>
    <name evidence="8" type="ORF">U7230_01340</name>
</gene>
<dbReference type="PANTHER" id="PTHR11603">
    <property type="entry name" value="AAA FAMILY ATPASE"/>
    <property type="match status" value="1"/>
</dbReference>
<feature type="compositionally biased region" description="Low complexity" evidence="5">
    <location>
        <begin position="125"/>
        <end position="136"/>
    </location>
</feature>
<dbReference type="Gene3D" id="3.40.50.1010">
    <property type="entry name" value="5'-nuclease"/>
    <property type="match status" value="1"/>
</dbReference>
<feature type="transmembrane region" description="Helical" evidence="6">
    <location>
        <begin position="89"/>
        <end position="107"/>
    </location>
</feature>
<evidence type="ECO:0000256" key="1">
    <source>
        <dbReference type="ARBA" id="ARBA00001946"/>
    </source>
</evidence>
<keyword evidence="3" id="KW-0378">Hydrolase</keyword>
<keyword evidence="4" id="KW-0460">Magnesium</keyword>
<keyword evidence="6" id="KW-0812">Transmembrane</keyword>
<evidence type="ECO:0000313" key="8">
    <source>
        <dbReference type="EMBL" id="WRP17690.1"/>
    </source>
</evidence>
<organism evidence="8 9">
    <name type="scientific">Carboxydichorda subterranea</name>
    <dbReference type="NCBI Taxonomy" id="3109565"/>
    <lineage>
        <taxon>Bacteria</taxon>
        <taxon>Bacillati</taxon>
        <taxon>Bacillota</taxon>
        <taxon>Limnochordia</taxon>
        <taxon>Limnochordales</taxon>
        <taxon>Geochordaceae</taxon>
        <taxon>Carboxydichorda</taxon>
    </lineage>
</organism>
<keyword evidence="2" id="KW-0540">Nuclease</keyword>
<dbReference type="SMART" id="SM00670">
    <property type="entry name" value="PINc"/>
    <property type="match status" value="1"/>
</dbReference>
<evidence type="ECO:0000256" key="4">
    <source>
        <dbReference type="ARBA" id="ARBA00022842"/>
    </source>
</evidence>
<keyword evidence="6" id="KW-1133">Transmembrane helix</keyword>
<keyword evidence="9" id="KW-1185">Reference proteome</keyword>
<protein>
    <submittedName>
        <fullName evidence="8">PIN domain-containing protein</fullName>
    </submittedName>
</protein>
<reference evidence="8 9" key="1">
    <citation type="journal article" date="2024" name="Front. Microbiol.">
        <title>Novel thermophilic genera Geochorda gen. nov. and Carboxydochorda gen. nov. from the deep terrestrial subsurface reveal the ecophysiological diversity in the class Limnochordia.</title>
        <authorList>
            <person name="Karnachuk O.V."/>
            <person name="Lukina A.P."/>
            <person name="Avakyan M.R."/>
            <person name="Kadnikov V.V."/>
            <person name="Begmatov S."/>
            <person name="Beletsky A.V."/>
            <person name="Vlasova K.G."/>
            <person name="Novikov A.A."/>
            <person name="Shcherbakova V.A."/>
            <person name="Mardanov A.V."/>
            <person name="Ravin N.V."/>
        </authorList>
    </citation>
    <scope>NUCLEOTIDE SEQUENCE [LARGE SCALE GENOMIC DNA]</scope>
    <source>
        <strain evidence="8 9">L945</strain>
    </source>
</reference>
<dbReference type="InterPro" id="IPR002792">
    <property type="entry name" value="TRAM_dom"/>
</dbReference>
<evidence type="ECO:0000259" key="7">
    <source>
        <dbReference type="PROSITE" id="PS50926"/>
    </source>
</evidence>
<proteinExistence type="predicted"/>
<evidence type="ECO:0000313" key="9">
    <source>
        <dbReference type="Proteomes" id="UP001332192"/>
    </source>
</evidence>